<accession>A0ACA8DUK3</accession>
<reference evidence="1" key="1">
    <citation type="submission" date="2015-03" db="EMBL/GenBank/DDBJ databases">
        <authorList>
            <person name="Xie B.-B."/>
            <person name="Rong J.-C."/>
            <person name="Qin Q.-L."/>
            <person name="Zhang Y.-Z."/>
        </authorList>
    </citation>
    <scope>NUCLEOTIDE SEQUENCE</scope>
    <source>
        <strain evidence="1">DSM 14585</strain>
    </source>
</reference>
<dbReference type="Proteomes" id="UP000217277">
    <property type="component" value="Chromosome I"/>
</dbReference>
<sequence>MVAKTLPEQGVFFDAWLNAVSQMVPSALLILALVAPAVRLFVTKVLLEPEVK</sequence>
<evidence type="ECO:0000313" key="1">
    <source>
        <dbReference type="EMBL" id="ATC81480.1"/>
    </source>
</evidence>
<protein>
    <submittedName>
        <fullName evidence="1">Uncharacterized protein</fullName>
    </submittedName>
</protein>
<keyword evidence="2" id="KW-1185">Reference proteome</keyword>
<evidence type="ECO:0000313" key="2">
    <source>
        <dbReference type="Proteomes" id="UP000217277"/>
    </source>
</evidence>
<dbReference type="EMBL" id="CP011011">
    <property type="protein sequence ID" value="ATC81480.1"/>
    <property type="molecule type" value="Genomic_DNA"/>
</dbReference>
<organism evidence="1 2">
    <name type="scientific">Pseudoalteromonas agarivorans DSM 14585</name>
    <dbReference type="NCBI Taxonomy" id="1312369"/>
    <lineage>
        <taxon>Bacteria</taxon>
        <taxon>Pseudomonadati</taxon>
        <taxon>Pseudomonadota</taxon>
        <taxon>Gammaproteobacteria</taxon>
        <taxon>Alteromonadales</taxon>
        <taxon>Pseudoalteromonadaceae</taxon>
        <taxon>Pseudoalteromonas</taxon>
    </lineage>
</organism>
<proteinExistence type="predicted"/>
<name>A0ACA8DUK3_9GAMM</name>
<gene>
    <name evidence="1" type="ORF">PAGA_a1002</name>
</gene>